<reference evidence="1" key="1">
    <citation type="submission" date="2022-02" db="EMBL/GenBank/DDBJ databases">
        <title>Coral-associated bacteria.</title>
        <authorList>
            <person name="Tang K."/>
            <person name="Wang X."/>
        </authorList>
    </citation>
    <scope>NUCLEOTIDE SEQUENCE</scope>
    <source>
        <strain evidence="1">SCSIO 43006</strain>
    </source>
</reference>
<proteinExistence type="predicted"/>
<name>A0ABY4VJ69_9GAMM</name>
<evidence type="ECO:0000313" key="1">
    <source>
        <dbReference type="EMBL" id="USD22875.1"/>
    </source>
</evidence>
<gene>
    <name evidence="1" type="ORF">MJO52_06970</name>
</gene>
<dbReference type="EMBL" id="CP092418">
    <property type="protein sequence ID" value="USD22875.1"/>
    <property type="molecule type" value="Genomic_DNA"/>
</dbReference>
<evidence type="ECO:0000313" key="2">
    <source>
        <dbReference type="Proteomes" id="UP001055658"/>
    </source>
</evidence>
<protein>
    <submittedName>
        <fullName evidence="1">Uncharacterized protein</fullName>
    </submittedName>
</protein>
<keyword evidence="2" id="KW-1185">Reference proteome</keyword>
<organism evidence="1 2">
    <name type="scientific">Microbulbifer variabilis</name>
    <dbReference type="NCBI Taxonomy" id="266805"/>
    <lineage>
        <taxon>Bacteria</taxon>
        <taxon>Pseudomonadati</taxon>
        <taxon>Pseudomonadota</taxon>
        <taxon>Gammaproteobacteria</taxon>
        <taxon>Cellvibrionales</taxon>
        <taxon>Microbulbiferaceae</taxon>
        <taxon>Microbulbifer</taxon>
    </lineage>
</organism>
<accession>A0ABY4VJ69</accession>
<dbReference type="Proteomes" id="UP001055658">
    <property type="component" value="Chromosome"/>
</dbReference>
<sequence length="318" mass="35739">MSDQVFLGGLKRLEISDKPGRIERCESNFKRFLSEGGKVSGPLLMLMDALVAQTLQALFKQGDIEQAKESAFDVGRVLALYSHFYPADMGKSPDSQLLYPLISDSPELIHWGKQYFIPLLRKSQGKYVCDNINNPEFHALQLRLALAGDWGLLKSRAEAFLSGSPKKYKLYAIDSRFYIAMCEGNIHEMEAAISELLSPKVLRHRDAEPCWGLEHRLFSPWPFILSKIAFINGFCLDVHIPNIPGDILRVSPLKSYSSDLDILEEVSLFAPFSDFEEISVKNLKALSPRSMSSSILSFGEALKVANKEHNVGQLLERD</sequence>
<dbReference type="RefSeq" id="WP_252085228.1">
    <property type="nucleotide sequence ID" value="NZ_CP092418.1"/>
</dbReference>